<feature type="domain" description="EamA" evidence="6">
    <location>
        <begin position="1"/>
        <end position="131"/>
    </location>
</feature>
<dbReference type="PANTHER" id="PTHR22911:SF6">
    <property type="entry name" value="SOLUTE CARRIER FAMILY 35 MEMBER G1"/>
    <property type="match status" value="1"/>
</dbReference>
<feature type="transmembrane region" description="Helical" evidence="5">
    <location>
        <begin position="171"/>
        <end position="191"/>
    </location>
</feature>
<evidence type="ECO:0000256" key="4">
    <source>
        <dbReference type="ARBA" id="ARBA00023136"/>
    </source>
</evidence>
<keyword evidence="4 5" id="KW-0472">Membrane</keyword>
<feature type="domain" description="EamA" evidence="6">
    <location>
        <begin position="140"/>
        <end position="271"/>
    </location>
</feature>
<dbReference type="InterPro" id="IPR037185">
    <property type="entry name" value="EmrE-like"/>
</dbReference>
<dbReference type="Pfam" id="PF00892">
    <property type="entry name" value="EamA"/>
    <property type="match status" value="2"/>
</dbReference>
<dbReference type="SUPFAM" id="SSF103481">
    <property type="entry name" value="Multidrug resistance efflux transporter EmrE"/>
    <property type="match status" value="2"/>
</dbReference>
<feature type="transmembrane region" description="Helical" evidence="5">
    <location>
        <begin position="257"/>
        <end position="275"/>
    </location>
</feature>
<evidence type="ECO:0000256" key="1">
    <source>
        <dbReference type="ARBA" id="ARBA00004141"/>
    </source>
</evidence>
<dbReference type="PANTHER" id="PTHR22911">
    <property type="entry name" value="ACYL-MALONYL CONDENSING ENZYME-RELATED"/>
    <property type="match status" value="1"/>
</dbReference>
<evidence type="ECO:0000256" key="2">
    <source>
        <dbReference type="ARBA" id="ARBA00022692"/>
    </source>
</evidence>
<evidence type="ECO:0000256" key="5">
    <source>
        <dbReference type="SAM" id="Phobius"/>
    </source>
</evidence>
<evidence type="ECO:0000259" key="6">
    <source>
        <dbReference type="Pfam" id="PF00892"/>
    </source>
</evidence>
<dbReference type="EMBL" id="RKIK01000048">
    <property type="protein sequence ID" value="ROV59239.1"/>
    <property type="molecule type" value="Genomic_DNA"/>
</dbReference>
<name>A0A3N3DXW7_9VIBR</name>
<feature type="transmembrane region" description="Helical" evidence="5">
    <location>
        <begin position="137"/>
        <end position="159"/>
    </location>
</feature>
<protein>
    <submittedName>
        <fullName evidence="7">DMT family transporter</fullName>
    </submittedName>
</protein>
<accession>A0A3N3DXW7</accession>
<keyword evidence="3 5" id="KW-1133">Transmembrane helix</keyword>
<dbReference type="GO" id="GO:0016020">
    <property type="term" value="C:membrane"/>
    <property type="evidence" value="ECO:0007669"/>
    <property type="project" value="UniProtKB-SubCell"/>
</dbReference>
<feature type="transmembrane region" description="Helical" evidence="5">
    <location>
        <begin position="31"/>
        <end position="50"/>
    </location>
</feature>
<comment type="subcellular location">
    <subcellularLocation>
        <location evidence="1">Membrane</location>
        <topology evidence="1">Multi-pass membrane protein</topology>
    </subcellularLocation>
</comment>
<feature type="transmembrane region" description="Helical" evidence="5">
    <location>
        <begin position="197"/>
        <end position="215"/>
    </location>
</feature>
<dbReference type="InterPro" id="IPR000620">
    <property type="entry name" value="EamA_dom"/>
</dbReference>
<keyword evidence="2 5" id="KW-0812">Transmembrane</keyword>
<dbReference type="AlphaFoldDB" id="A0A3N3DXW7"/>
<sequence>MLVAGVSFALVNTLAQWLSIHYGLSSTTITFIQYAIALIVILPYLKSLGIRRSLTTKKLGWHIFRVFLSVIGIQLWMWALAYPVPIWQGIALLMISPLFTTLGCGLILKETVGSARWVATLTGFIGAMIILEPWSDAFSWAALLPVCAAFFWACYSLIVKKLSCDEPPSTMVIYLLILITPFNIVVAIPEWRMPQGIEVWCLLFLAGVATALAQWSIVKAYSIAEASFIQPFDHAKLPLNVLAGWMMFGWVPPGRLWIGATIIIASVVFITHREAKKTLQIQNHRLNKLDLPDSAA</sequence>
<dbReference type="Proteomes" id="UP000278792">
    <property type="component" value="Unassembled WGS sequence"/>
</dbReference>
<feature type="transmembrane region" description="Helical" evidence="5">
    <location>
        <begin position="62"/>
        <end position="80"/>
    </location>
</feature>
<proteinExistence type="predicted"/>
<evidence type="ECO:0000313" key="7">
    <source>
        <dbReference type="EMBL" id="ROV59239.1"/>
    </source>
</evidence>
<feature type="transmembrane region" description="Helical" evidence="5">
    <location>
        <begin position="86"/>
        <end position="108"/>
    </location>
</feature>
<organism evidence="7 8">
    <name type="scientific">Vibrio ponticus</name>
    <dbReference type="NCBI Taxonomy" id="265668"/>
    <lineage>
        <taxon>Bacteria</taxon>
        <taxon>Pseudomonadati</taxon>
        <taxon>Pseudomonadota</taxon>
        <taxon>Gammaproteobacteria</taxon>
        <taxon>Vibrionales</taxon>
        <taxon>Vibrionaceae</taxon>
        <taxon>Vibrio</taxon>
    </lineage>
</organism>
<gene>
    <name evidence="7" type="ORF">EGH82_14780</name>
</gene>
<evidence type="ECO:0000256" key="3">
    <source>
        <dbReference type="ARBA" id="ARBA00022989"/>
    </source>
</evidence>
<evidence type="ECO:0000313" key="8">
    <source>
        <dbReference type="Proteomes" id="UP000278792"/>
    </source>
</evidence>
<reference evidence="7 8" key="1">
    <citation type="submission" date="2018-11" db="EMBL/GenBank/DDBJ databases">
        <title>Vibrio ponticus strain CAIM 1751 pathogenic for the snapper Lutjanus guttatus.</title>
        <authorList>
            <person name="Soto-Rodriguez S."/>
            <person name="Lozano-Olvera R."/>
            <person name="Gomez-Gil B."/>
        </authorList>
    </citation>
    <scope>NUCLEOTIDE SEQUENCE [LARGE SCALE GENOMIC DNA]</scope>
    <source>
        <strain evidence="7 8">CAIM 1751</strain>
    </source>
</reference>
<comment type="caution">
    <text evidence="7">The sequence shown here is derived from an EMBL/GenBank/DDBJ whole genome shotgun (WGS) entry which is preliminary data.</text>
</comment>